<protein>
    <recommendedName>
        <fullName evidence="1">RNA helicase</fullName>
        <ecNumber evidence="1">3.6.4.13</ecNumber>
    </recommendedName>
</protein>
<organism evidence="9 10">
    <name type="scientific">Reticulomyxa filosa</name>
    <dbReference type="NCBI Taxonomy" id="46433"/>
    <lineage>
        <taxon>Eukaryota</taxon>
        <taxon>Sar</taxon>
        <taxon>Rhizaria</taxon>
        <taxon>Retaria</taxon>
        <taxon>Foraminifera</taxon>
        <taxon>Monothalamids</taxon>
        <taxon>Reticulomyxidae</taxon>
        <taxon>Reticulomyxa</taxon>
    </lineage>
</organism>
<dbReference type="OrthoDB" id="196131at2759"/>
<dbReference type="PANTHER" id="PTHR47958">
    <property type="entry name" value="ATP-DEPENDENT RNA HELICASE DBP3"/>
    <property type="match status" value="1"/>
</dbReference>
<feature type="domain" description="Helicase ATP-binding" evidence="7">
    <location>
        <begin position="45"/>
        <end position="180"/>
    </location>
</feature>
<dbReference type="PROSITE" id="PS51192">
    <property type="entry name" value="HELICASE_ATP_BIND_1"/>
    <property type="match status" value="1"/>
</dbReference>
<feature type="compositionally biased region" description="Low complexity" evidence="6">
    <location>
        <begin position="1"/>
        <end position="11"/>
    </location>
</feature>
<dbReference type="EMBL" id="ASPP01009982">
    <property type="protein sequence ID" value="ETO23400.1"/>
    <property type="molecule type" value="Genomic_DNA"/>
</dbReference>
<evidence type="ECO:0000259" key="8">
    <source>
        <dbReference type="PROSITE" id="PS51194"/>
    </source>
</evidence>
<sequence>NNNNNNNNNNNVAVAENRKDEKKLSSSSSWTNNGNRYLYRQKVCPRTVILSPSRELAMQTNEQAQKFVWKTGLRSAVLYGGGDLLQQLNEMRQDGCAIVVATPGRLYDLIRSGEVSMEAVEFCVLDEGDRMLDMGFLPQVQGIVREMPRKGSRQTVMLSATFPPNVQKLAQEFLHQHLFLAIGRVGSTHVFIRQKMVRVEDRDKLKHLIDLLTTCKGLCLIFVETRKNANNIENQLVREGFDAISLHGDRSQSEREHALSVFRSGKCPILVATDVAARGLDIPNVLWVFNYDLPKHIDAYVHRIGRTGRCGHTGNAISFVNDKDIPLLSRLLCLLKESKQEVPQWLIDMAVSCPHLDTWTSRHKFQSQMQSQLQSLPLQSQQQQYFYGQEYGYYPNYYSNHIFSHPLSERSTFGNRPFFNSGFTDQPRLTYQSREQNYERRPLKYGPMQMQTTHFLPRPKLESDN</sequence>
<evidence type="ECO:0000256" key="1">
    <source>
        <dbReference type="ARBA" id="ARBA00012552"/>
    </source>
</evidence>
<evidence type="ECO:0000256" key="4">
    <source>
        <dbReference type="ARBA" id="ARBA00022806"/>
    </source>
</evidence>
<evidence type="ECO:0000256" key="2">
    <source>
        <dbReference type="ARBA" id="ARBA00022741"/>
    </source>
</evidence>
<dbReference type="CDD" id="cd18787">
    <property type="entry name" value="SF2_C_DEAD"/>
    <property type="match status" value="1"/>
</dbReference>
<name>X6NAV1_RETFI</name>
<keyword evidence="2" id="KW-0547">Nucleotide-binding</keyword>
<dbReference type="AlphaFoldDB" id="X6NAV1"/>
<dbReference type="SMART" id="SM00487">
    <property type="entry name" value="DEXDc"/>
    <property type="match status" value="1"/>
</dbReference>
<dbReference type="Pfam" id="PF00271">
    <property type="entry name" value="Helicase_C"/>
    <property type="match status" value="1"/>
</dbReference>
<dbReference type="Gene3D" id="3.40.50.300">
    <property type="entry name" value="P-loop containing nucleotide triphosphate hydrolases"/>
    <property type="match status" value="2"/>
</dbReference>
<dbReference type="SMART" id="SM00490">
    <property type="entry name" value="HELICc"/>
    <property type="match status" value="1"/>
</dbReference>
<feature type="region of interest" description="Disordered" evidence="6">
    <location>
        <begin position="1"/>
        <end position="29"/>
    </location>
</feature>
<gene>
    <name evidence="9" type="ORF">RFI_13781</name>
</gene>
<dbReference type="OMA" id="CAPNERT"/>
<feature type="non-terminal residue" evidence="9">
    <location>
        <position position="1"/>
    </location>
</feature>
<keyword evidence="10" id="KW-1185">Reference proteome</keyword>
<evidence type="ECO:0000259" key="7">
    <source>
        <dbReference type="PROSITE" id="PS51192"/>
    </source>
</evidence>
<feature type="domain" description="Helicase C-terminal" evidence="8">
    <location>
        <begin position="207"/>
        <end position="350"/>
    </location>
</feature>
<evidence type="ECO:0000256" key="3">
    <source>
        <dbReference type="ARBA" id="ARBA00022801"/>
    </source>
</evidence>
<dbReference type="InterPro" id="IPR027417">
    <property type="entry name" value="P-loop_NTPase"/>
</dbReference>
<evidence type="ECO:0000256" key="5">
    <source>
        <dbReference type="ARBA" id="ARBA00022840"/>
    </source>
</evidence>
<dbReference type="EC" id="3.6.4.13" evidence="1"/>
<keyword evidence="4 9" id="KW-0347">Helicase</keyword>
<dbReference type="FunFam" id="3.40.50.300:FF:000008">
    <property type="entry name" value="ATP-dependent RNA helicase RhlB"/>
    <property type="match status" value="1"/>
</dbReference>
<dbReference type="GO" id="GO:0003724">
    <property type="term" value="F:RNA helicase activity"/>
    <property type="evidence" value="ECO:0007669"/>
    <property type="project" value="UniProtKB-EC"/>
</dbReference>
<dbReference type="GO" id="GO:0016787">
    <property type="term" value="F:hydrolase activity"/>
    <property type="evidence" value="ECO:0007669"/>
    <property type="project" value="UniProtKB-KW"/>
</dbReference>
<reference evidence="9 10" key="1">
    <citation type="journal article" date="2013" name="Curr. Biol.">
        <title>The Genome of the Foraminiferan Reticulomyxa filosa.</title>
        <authorList>
            <person name="Glockner G."/>
            <person name="Hulsmann N."/>
            <person name="Schleicher M."/>
            <person name="Noegel A.A."/>
            <person name="Eichinger L."/>
            <person name="Gallinger C."/>
            <person name="Pawlowski J."/>
            <person name="Sierra R."/>
            <person name="Euteneuer U."/>
            <person name="Pillet L."/>
            <person name="Moustafa A."/>
            <person name="Platzer M."/>
            <person name="Groth M."/>
            <person name="Szafranski K."/>
            <person name="Schliwa M."/>
        </authorList>
    </citation>
    <scope>NUCLEOTIDE SEQUENCE [LARGE SCALE GENOMIC DNA]</scope>
</reference>
<dbReference type="GO" id="GO:0005524">
    <property type="term" value="F:ATP binding"/>
    <property type="evidence" value="ECO:0007669"/>
    <property type="project" value="UniProtKB-KW"/>
</dbReference>
<dbReference type="Pfam" id="PF00270">
    <property type="entry name" value="DEAD"/>
    <property type="match status" value="1"/>
</dbReference>
<keyword evidence="5" id="KW-0067">ATP-binding</keyword>
<evidence type="ECO:0000313" key="10">
    <source>
        <dbReference type="Proteomes" id="UP000023152"/>
    </source>
</evidence>
<evidence type="ECO:0000256" key="6">
    <source>
        <dbReference type="SAM" id="MobiDB-lite"/>
    </source>
</evidence>
<keyword evidence="3" id="KW-0378">Hydrolase</keyword>
<dbReference type="InterPro" id="IPR014001">
    <property type="entry name" value="Helicase_ATP-bd"/>
</dbReference>
<accession>X6NAV1</accession>
<dbReference type="InterPro" id="IPR011545">
    <property type="entry name" value="DEAD/DEAH_box_helicase_dom"/>
</dbReference>
<comment type="caution">
    <text evidence="9">The sequence shown here is derived from an EMBL/GenBank/DDBJ whole genome shotgun (WGS) entry which is preliminary data.</text>
</comment>
<dbReference type="PROSITE" id="PS51194">
    <property type="entry name" value="HELICASE_CTER"/>
    <property type="match status" value="1"/>
</dbReference>
<dbReference type="Proteomes" id="UP000023152">
    <property type="component" value="Unassembled WGS sequence"/>
</dbReference>
<dbReference type="GO" id="GO:0003676">
    <property type="term" value="F:nucleic acid binding"/>
    <property type="evidence" value="ECO:0007669"/>
    <property type="project" value="InterPro"/>
</dbReference>
<dbReference type="InterPro" id="IPR001650">
    <property type="entry name" value="Helicase_C-like"/>
</dbReference>
<evidence type="ECO:0000313" key="9">
    <source>
        <dbReference type="EMBL" id="ETO23400.1"/>
    </source>
</evidence>
<dbReference type="SUPFAM" id="SSF52540">
    <property type="entry name" value="P-loop containing nucleoside triphosphate hydrolases"/>
    <property type="match status" value="1"/>
</dbReference>
<proteinExistence type="predicted"/>